<dbReference type="EMBL" id="FN654293">
    <property type="protein sequence ID" value="CBY31130.1"/>
    <property type="molecule type" value="Genomic_DNA"/>
</dbReference>
<reference evidence="1" key="1">
    <citation type="journal article" date="2010" name="Science">
        <title>Plasticity of animal genome architecture unmasked by rapid evolution of a pelagic tunicate.</title>
        <authorList>
            <person name="Denoeud F."/>
            <person name="Henriet S."/>
            <person name="Mungpakdee S."/>
            <person name="Aury J.M."/>
            <person name="Da Silva C."/>
            <person name="Brinkmann H."/>
            <person name="Mikhaleva J."/>
            <person name="Olsen L.C."/>
            <person name="Jubin C."/>
            <person name="Canestro C."/>
            <person name="Bouquet J.M."/>
            <person name="Danks G."/>
            <person name="Poulain J."/>
            <person name="Campsteijn C."/>
            <person name="Adamski M."/>
            <person name="Cross I."/>
            <person name="Yadetie F."/>
            <person name="Muffato M."/>
            <person name="Louis A."/>
            <person name="Butcher S."/>
            <person name="Tsagkogeorga G."/>
            <person name="Konrad A."/>
            <person name="Singh S."/>
            <person name="Jensen M.F."/>
            <person name="Cong E.H."/>
            <person name="Eikeseth-Otteraa H."/>
            <person name="Noel B."/>
            <person name="Anthouard V."/>
            <person name="Porcel B.M."/>
            <person name="Kachouri-Lafond R."/>
            <person name="Nishino A."/>
            <person name="Ugolini M."/>
            <person name="Chourrout P."/>
            <person name="Nishida H."/>
            <person name="Aasland R."/>
            <person name="Huzurbazar S."/>
            <person name="Westhof E."/>
            <person name="Delsuc F."/>
            <person name="Lehrach H."/>
            <person name="Reinhardt R."/>
            <person name="Weissenbach J."/>
            <person name="Roy S.W."/>
            <person name="Artiguenave F."/>
            <person name="Postlethwait J.H."/>
            <person name="Manak J.R."/>
            <person name="Thompson E.M."/>
            <person name="Jaillon O."/>
            <person name="Du Pasquier L."/>
            <person name="Boudinot P."/>
            <person name="Liberles D.A."/>
            <person name="Volff J.N."/>
            <person name="Philippe H."/>
            <person name="Lenhard B."/>
            <person name="Roest Crollius H."/>
            <person name="Wincker P."/>
            <person name="Chourrout D."/>
        </authorList>
    </citation>
    <scope>NUCLEOTIDE SEQUENCE [LARGE SCALE GENOMIC DNA]</scope>
</reference>
<proteinExistence type="predicted"/>
<organism evidence="1">
    <name type="scientific">Oikopleura dioica</name>
    <name type="common">Tunicate</name>
    <dbReference type="NCBI Taxonomy" id="34765"/>
    <lineage>
        <taxon>Eukaryota</taxon>
        <taxon>Metazoa</taxon>
        <taxon>Chordata</taxon>
        <taxon>Tunicata</taxon>
        <taxon>Appendicularia</taxon>
        <taxon>Copelata</taxon>
        <taxon>Oikopleuridae</taxon>
        <taxon>Oikopleura</taxon>
    </lineage>
</organism>
<evidence type="ECO:0000313" key="3">
    <source>
        <dbReference type="Proteomes" id="UP000001307"/>
    </source>
</evidence>
<dbReference type="Proteomes" id="UP000001307">
    <property type="component" value="Unassembled WGS sequence"/>
</dbReference>
<sequence length="75" mass="8786">MGTKKRRKCLSWTISKLLNAQNYATRQTQFLPSTPRPASNSIFLTFDQHILSCHFYLKLILSENCLFLQKVRIIL</sequence>
<protein>
    <submittedName>
        <fullName evidence="1">Uncharacterized protein</fullName>
    </submittedName>
</protein>
<gene>
    <name evidence="1" type="ORF">GSOID_T00008662001</name>
    <name evidence="2" type="ORF">GSOID_T00019090001</name>
</gene>
<accession>E4XEM1</accession>
<dbReference type="InParanoid" id="E4XEM1"/>
<dbReference type="EMBL" id="FN653042">
    <property type="protein sequence ID" value="CBY19516.1"/>
    <property type="molecule type" value="Genomic_DNA"/>
</dbReference>
<keyword evidence="3" id="KW-1185">Reference proteome</keyword>
<evidence type="ECO:0000313" key="1">
    <source>
        <dbReference type="EMBL" id="CBY19516.1"/>
    </source>
</evidence>
<evidence type="ECO:0000313" key="2">
    <source>
        <dbReference type="EMBL" id="CBY31130.1"/>
    </source>
</evidence>
<dbReference type="Proteomes" id="UP000011014">
    <property type="component" value="Unassembled WGS sequence"/>
</dbReference>
<name>E4XEM1_OIKDI</name>
<dbReference type="AlphaFoldDB" id="E4XEM1"/>